<dbReference type="EMBL" id="JBBNAE010000007">
    <property type="protein sequence ID" value="KAK9110058.1"/>
    <property type="molecule type" value="Genomic_DNA"/>
</dbReference>
<dbReference type="Gene3D" id="6.10.250.1950">
    <property type="match status" value="1"/>
</dbReference>
<evidence type="ECO:0000259" key="11">
    <source>
        <dbReference type="Pfam" id="PF03801"/>
    </source>
</evidence>
<dbReference type="Gene3D" id="1.10.418.30">
    <property type="entry name" value="Ncd80 complex, Ncd80 subunit"/>
    <property type="match status" value="1"/>
</dbReference>
<feature type="compositionally biased region" description="Basic and acidic residues" evidence="10">
    <location>
        <begin position="524"/>
        <end position="534"/>
    </location>
</feature>
<feature type="region of interest" description="Disordered" evidence="10">
    <location>
        <begin position="1"/>
        <end position="42"/>
    </location>
</feature>
<keyword evidence="4 8" id="KW-0498">Mitosis</keyword>
<keyword evidence="7 8" id="KW-0137">Centromere</keyword>
<keyword evidence="13" id="KW-1185">Reference proteome</keyword>
<keyword evidence="2 8" id="KW-0158">Chromosome</keyword>
<proteinExistence type="inferred from homology"/>
<evidence type="ECO:0000256" key="6">
    <source>
        <dbReference type="ARBA" id="ARBA00023306"/>
    </source>
</evidence>
<evidence type="ECO:0000256" key="4">
    <source>
        <dbReference type="ARBA" id="ARBA00022776"/>
    </source>
</evidence>
<evidence type="ECO:0000256" key="3">
    <source>
        <dbReference type="ARBA" id="ARBA00022618"/>
    </source>
</evidence>
<evidence type="ECO:0000256" key="10">
    <source>
        <dbReference type="SAM" id="MobiDB-lite"/>
    </source>
</evidence>
<keyword evidence="6 8" id="KW-0131">Cell cycle</keyword>
<dbReference type="Pfam" id="PF03801">
    <property type="entry name" value="Ndc80_HEC"/>
    <property type="match status" value="1"/>
</dbReference>
<keyword evidence="8" id="KW-0995">Kinetochore</keyword>
<dbReference type="InterPro" id="IPR055307">
    <property type="entry name" value="NDC80_plants"/>
</dbReference>
<keyword evidence="5 9" id="KW-0175">Coiled coil</keyword>
<gene>
    <name evidence="12" type="ORF">Sjap_018118</name>
</gene>
<evidence type="ECO:0000313" key="13">
    <source>
        <dbReference type="Proteomes" id="UP001417504"/>
    </source>
</evidence>
<dbReference type="GO" id="GO:0051301">
    <property type="term" value="P:cell division"/>
    <property type="evidence" value="ECO:0007669"/>
    <property type="project" value="UniProtKB-UniRule"/>
</dbReference>
<dbReference type="InterPro" id="IPR038273">
    <property type="entry name" value="Ndc80_sf"/>
</dbReference>
<dbReference type="GO" id="GO:0005634">
    <property type="term" value="C:nucleus"/>
    <property type="evidence" value="ECO:0007669"/>
    <property type="project" value="UniProtKB-SubCell"/>
</dbReference>
<comment type="caution">
    <text evidence="12">The sequence shown here is derived from an EMBL/GenBank/DDBJ whole genome shotgun (WGS) entry which is preliminary data.</text>
</comment>
<keyword evidence="8" id="KW-0539">Nucleus</keyword>
<name>A0AAP0I7L0_9MAGN</name>
<feature type="compositionally biased region" description="Pro residues" evidence="10">
    <location>
        <begin position="10"/>
        <end position="21"/>
    </location>
</feature>
<organism evidence="12 13">
    <name type="scientific">Stephania japonica</name>
    <dbReference type="NCBI Taxonomy" id="461633"/>
    <lineage>
        <taxon>Eukaryota</taxon>
        <taxon>Viridiplantae</taxon>
        <taxon>Streptophyta</taxon>
        <taxon>Embryophyta</taxon>
        <taxon>Tracheophyta</taxon>
        <taxon>Spermatophyta</taxon>
        <taxon>Magnoliopsida</taxon>
        <taxon>Ranunculales</taxon>
        <taxon>Menispermaceae</taxon>
        <taxon>Menispermoideae</taxon>
        <taxon>Cissampelideae</taxon>
        <taxon>Stephania</taxon>
    </lineage>
</organism>
<comment type="function">
    <text evidence="8">Acts as a component of the essential kinetochore-associated NDC80 complex, which is required for chromosome segregation and spindle checkpoint activity.</text>
</comment>
<dbReference type="PANTHER" id="PTHR46681">
    <property type="entry name" value="KINETOCHORE PROTEIN NDC80 HOMOLOG"/>
    <property type="match status" value="1"/>
</dbReference>
<dbReference type="AlphaFoldDB" id="A0AAP0I7L0"/>
<keyword evidence="3 8" id="KW-0132">Cell division</keyword>
<dbReference type="GO" id="GO:0051315">
    <property type="term" value="P:attachment of mitotic spindle microtubules to kinetochore"/>
    <property type="evidence" value="ECO:0007669"/>
    <property type="project" value="UniProtKB-UniRule"/>
</dbReference>
<feature type="region of interest" description="Disordered" evidence="10">
    <location>
        <begin position="524"/>
        <end position="543"/>
    </location>
</feature>
<dbReference type="GO" id="GO:0031262">
    <property type="term" value="C:Ndc80 complex"/>
    <property type="evidence" value="ECO:0007669"/>
    <property type="project" value="UniProtKB-UniRule"/>
</dbReference>
<evidence type="ECO:0000256" key="9">
    <source>
        <dbReference type="SAM" id="Coils"/>
    </source>
</evidence>
<evidence type="ECO:0000313" key="12">
    <source>
        <dbReference type="EMBL" id="KAK9110058.1"/>
    </source>
</evidence>
<evidence type="ECO:0000256" key="5">
    <source>
        <dbReference type="ARBA" id="ARBA00023054"/>
    </source>
</evidence>
<dbReference type="InterPro" id="IPR055260">
    <property type="entry name" value="Ndc80_CH"/>
</dbReference>
<protein>
    <recommendedName>
        <fullName evidence="8">Kinetochore protein NDC80</fullName>
    </recommendedName>
</protein>
<dbReference type="PANTHER" id="PTHR46681:SF1">
    <property type="entry name" value="KINETOCHORE PROTEIN NDC80 HOMOLOG"/>
    <property type="match status" value="1"/>
</dbReference>
<evidence type="ECO:0000256" key="8">
    <source>
        <dbReference type="RuleBase" id="RU368072"/>
    </source>
</evidence>
<feature type="domain" description="Kinetochore protein Ndc80 CH" evidence="11">
    <location>
        <begin position="59"/>
        <end position="100"/>
    </location>
</feature>
<evidence type="ECO:0000256" key="1">
    <source>
        <dbReference type="ARBA" id="ARBA00007050"/>
    </source>
</evidence>
<dbReference type="Proteomes" id="UP001417504">
    <property type="component" value="Unassembled WGS sequence"/>
</dbReference>
<accession>A0AAP0I7L0</accession>
<sequence>MRVSAAAADPPSPAATPTRPPHSPREGHHRRPPPALQPPRLARRLPLLPEARRRPPPLLLSSLSCPVKFQKSVLKAPGTPHSWPTLLAVIHWLVQLALYNDHVSDSANSFLQSDGIMAYSLQTYSRFITGDDAGEAALQEEFEGKLAEQMEEARGKVEGLEREAAELRGAIERMRTEPSAREVLEKEKGVLENDLPKFHSLIEEFERGIEVMEKGLAEKEGELEAKERDNRRTCEENEELRRKADAQTVNLRDAERMKRELMALERDISEAEIGRNAWEEKAWDVDTSLAHKFKELQTLSIECNQAIRRLKLGNEFQHTLNSKGATPAEVLGVDYKLTLKPLLSSFLDDVKKSSEKQLKELISLRQHSRENAAKLDEKRNSLSKLQAQIDMVESQLSLMKKELEDFMCRCDSEAKVMVEDFERERGQLEMLEREAEEHMQISRSRLREVVKQSNEEIQKVESELLSLIDYISKYKEFMESKISEIKRNLSDTAGTVANAYKGSLAAEHKVQKFKEPFELRLSKEGRVGDREKEKGSRRKNTDEEECDGKLVLKRVRKESANKGRLFYNYSSSHYPIFLWIDKKEHANNNE</sequence>
<feature type="coiled-coil region" evidence="9">
    <location>
        <begin position="143"/>
        <end position="177"/>
    </location>
</feature>
<comment type="similarity">
    <text evidence="1 8">Belongs to the NDC80/HEC1 family.</text>
</comment>
<feature type="coiled-coil region" evidence="9">
    <location>
        <begin position="202"/>
        <end position="281"/>
    </location>
</feature>
<comment type="subunit">
    <text evidence="8">Component of the NDC80 complex.</text>
</comment>
<comment type="subcellular location">
    <subcellularLocation>
        <location evidence="8">Chromosome</location>
        <location evidence="8">Centromere</location>
        <location evidence="8">Kinetochore</location>
    </subcellularLocation>
    <subcellularLocation>
        <location evidence="8">Nucleus</location>
    </subcellularLocation>
</comment>
<reference evidence="12 13" key="1">
    <citation type="submission" date="2024-01" db="EMBL/GenBank/DDBJ databases">
        <title>Genome assemblies of Stephania.</title>
        <authorList>
            <person name="Yang L."/>
        </authorList>
    </citation>
    <scope>NUCLEOTIDE SEQUENCE [LARGE SCALE GENOMIC DNA]</scope>
    <source>
        <strain evidence="12">QJT</strain>
        <tissue evidence="12">Leaf</tissue>
    </source>
</reference>
<feature type="coiled-coil region" evidence="9">
    <location>
        <begin position="358"/>
        <end position="463"/>
    </location>
</feature>
<evidence type="ECO:0000256" key="2">
    <source>
        <dbReference type="ARBA" id="ARBA00022454"/>
    </source>
</evidence>
<evidence type="ECO:0000256" key="7">
    <source>
        <dbReference type="ARBA" id="ARBA00023328"/>
    </source>
</evidence>